<reference evidence="11" key="1">
    <citation type="submission" date="2015-02" db="EMBL/GenBank/DDBJ databases">
        <title>Genome sequencing for Strongylocentrotus purpuratus.</title>
        <authorList>
            <person name="Murali S."/>
            <person name="Liu Y."/>
            <person name="Vee V."/>
            <person name="English A."/>
            <person name="Wang M."/>
            <person name="Skinner E."/>
            <person name="Han Y."/>
            <person name="Muzny D.M."/>
            <person name="Worley K.C."/>
            <person name="Gibbs R.A."/>
        </authorList>
    </citation>
    <scope>NUCLEOTIDE SEQUENCE</scope>
</reference>
<dbReference type="GO" id="GO:0043565">
    <property type="term" value="F:sequence-specific DNA binding"/>
    <property type="evidence" value="ECO:0007669"/>
    <property type="project" value="InterPro"/>
</dbReference>
<dbReference type="PANTHER" id="PTHR10015:SF427">
    <property type="entry name" value="HEAT SHOCK FACTOR PROTEIN"/>
    <property type="match status" value="1"/>
</dbReference>
<keyword evidence="5" id="KW-0804">Transcription</keyword>
<evidence type="ECO:0000313" key="10">
    <source>
        <dbReference type="EnsemblMetazoa" id="XP_030830939"/>
    </source>
</evidence>
<keyword evidence="3" id="KW-0805">Transcription regulation</keyword>
<evidence type="ECO:0000313" key="11">
    <source>
        <dbReference type="Proteomes" id="UP000007110"/>
    </source>
</evidence>
<feature type="compositionally biased region" description="Polar residues" evidence="8">
    <location>
        <begin position="434"/>
        <end position="449"/>
    </location>
</feature>
<dbReference type="GeneID" id="591088"/>
<dbReference type="InterPro" id="IPR000232">
    <property type="entry name" value="HSF_DNA-bd"/>
</dbReference>
<dbReference type="Gene3D" id="1.10.10.10">
    <property type="entry name" value="Winged helix-like DNA-binding domain superfamily/Winged helix DNA-binding domain"/>
    <property type="match status" value="1"/>
</dbReference>
<proteinExistence type="inferred from homology"/>
<feature type="domain" description="HSF-type DNA-binding" evidence="9">
    <location>
        <begin position="20"/>
        <end position="123"/>
    </location>
</feature>
<evidence type="ECO:0000256" key="6">
    <source>
        <dbReference type="ARBA" id="ARBA00023242"/>
    </source>
</evidence>
<dbReference type="PRINTS" id="PR00056">
    <property type="entry name" value="HSFDOMAIN"/>
</dbReference>
<evidence type="ECO:0000256" key="7">
    <source>
        <dbReference type="RuleBase" id="RU004020"/>
    </source>
</evidence>
<name>A0A7M7STY1_STRPU</name>
<dbReference type="SMART" id="SM00415">
    <property type="entry name" value="HSF"/>
    <property type="match status" value="1"/>
</dbReference>
<dbReference type="KEGG" id="spu:591088"/>
<dbReference type="OrthoDB" id="60033at2759"/>
<evidence type="ECO:0000256" key="1">
    <source>
        <dbReference type="ARBA" id="ARBA00004123"/>
    </source>
</evidence>
<dbReference type="OMA" id="MDSLMQD"/>
<dbReference type="PANTHER" id="PTHR10015">
    <property type="entry name" value="HEAT SHOCK TRANSCRIPTION FACTOR"/>
    <property type="match status" value="1"/>
</dbReference>
<keyword evidence="4" id="KW-0238">DNA-binding</keyword>
<evidence type="ECO:0000256" key="4">
    <source>
        <dbReference type="ARBA" id="ARBA00023125"/>
    </source>
</evidence>
<feature type="region of interest" description="Disordered" evidence="8">
    <location>
        <begin position="428"/>
        <end position="449"/>
    </location>
</feature>
<evidence type="ECO:0000259" key="9">
    <source>
        <dbReference type="SMART" id="SM00415"/>
    </source>
</evidence>
<keyword evidence="11" id="KW-1185">Reference proteome</keyword>
<dbReference type="EnsemblMetazoa" id="XM_030975079">
    <property type="protein sequence ID" value="XP_030830939"/>
    <property type="gene ID" value="LOC591088"/>
</dbReference>
<dbReference type="Proteomes" id="UP000007110">
    <property type="component" value="Unassembled WGS sequence"/>
</dbReference>
<organism evidence="10 11">
    <name type="scientific">Strongylocentrotus purpuratus</name>
    <name type="common">Purple sea urchin</name>
    <dbReference type="NCBI Taxonomy" id="7668"/>
    <lineage>
        <taxon>Eukaryota</taxon>
        <taxon>Metazoa</taxon>
        <taxon>Echinodermata</taxon>
        <taxon>Eleutherozoa</taxon>
        <taxon>Echinozoa</taxon>
        <taxon>Echinoidea</taxon>
        <taxon>Euechinoidea</taxon>
        <taxon>Echinacea</taxon>
        <taxon>Camarodonta</taxon>
        <taxon>Echinidea</taxon>
        <taxon>Strongylocentrotidae</taxon>
        <taxon>Strongylocentrotus</taxon>
    </lineage>
</organism>
<evidence type="ECO:0000256" key="3">
    <source>
        <dbReference type="ARBA" id="ARBA00023015"/>
    </source>
</evidence>
<dbReference type="SUPFAM" id="SSF46785">
    <property type="entry name" value="Winged helix' DNA-binding domain"/>
    <property type="match status" value="1"/>
</dbReference>
<reference evidence="10" key="2">
    <citation type="submission" date="2021-01" db="UniProtKB">
        <authorList>
            <consortium name="EnsemblMetazoa"/>
        </authorList>
    </citation>
    <scope>IDENTIFICATION</scope>
</reference>
<dbReference type="FunCoup" id="A0A7M7STY1">
    <property type="interactions" value="490"/>
</dbReference>
<dbReference type="Pfam" id="PF00447">
    <property type="entry name" value="HSF_DNA-bind"/>
    <property type="match status" value="1"/>
</dbReference>
<dbReference type="AlphaFoldDB" id="A0A7M7STY1"/>
<comment type="similarity">
    <text evidence="2 7">Belongs to the HSF family.</text>
</comment>
<keyword evidence="6" id="KW-0539">Nucleus</keyword>
<dbReference type="InterPro" id="IPR036388">
    <property type="entry name" value="WH-like_DNA-bd_sf"/>
</dbReference>
<comment type="subcellular location">
    <subcellularLocation>
        <location evidence="1">Nucleus</location>
    </subcellularLocation>
</comment>
<dbReference type="InterPro" id="IPR036390">
    <property type="entry name" value="WH_DNA-bd_sf"/>
</dbReference>
<dbReference type="RefSeq" id="XP_030830939.1">
    <property type="nucleotide sequence ID" value="XM_030975079.1"/>
</dbReference>
<dbReference type="GO" id="GO:0005634">
    <property type="term" value="C:nucleus"/>
    <property type="evidence" value="ECO:0007669"/>
    <property type="project" value="UniProtKB-SubCell"/>
</dbReference>
<evidence type="ECO:0000256" key="2">
    <source>
        <dbReference type="ARBA" id="ARBA00006403"/>
    </source>
</evidence>
<accession>A0A7M7STY1</accession>
<dbReference type="InParanoid" id="A0A7M7STY1"/>
<protein>
    <recommendedName>
        <fullName evidence="9">HSF-type DNA-binding domain-containing protein</fullName>
    </recommendedName>
</protein>
<dbReference type="GO" id="GO:0003700">
    <property type="term" value="F:DNA-binding transcription factor activity"/>
    <property type="evidence" value="ECO:0007669"/>
    <property type="project" value="InterPro"/>
</dbReference>
<sequence length="597" mass="65927">MSSDETGLTGLAQGSMPQPSCPAFLSKLWLLVDDEGTDELIHWSDEGNSFIVQDQVAFAQLLLPQYFKHNNMASFIRQLNMYGFRKKAHLDDGALKTERTDIEFQHPHFLKGEIKHLEKIKRKVSGKDDSKVKTNEVGKILNEVREVKGKQNDITAKLETIKEENTALWREVVGLRQKHDKQQKIVNRLIHFLITLVQPKPKVGNTRKRPLNQLMIEGFADTSPPSKAKFSRTLPGSPALEELKFRDMKEKDSNLEFLSGGDSPTLTDIIDNAPYESKVTELLEEQEDDLIPSDIQSSTDRIPSTQGQAIINQGSQDNQANATQLLGQGYAMNQDTFVIPTVVSSLDNVTSNIQTESVESTNIPVLAALSPDVTYPQTPGSDDIGWLDMAEDCSADGIGLEDAGVAELVAPTTDEVLPAVGHEGLFGPGEGQLVLTSDSPTNENKQSQNSPNKFLLQRMLSHEEQNSRQDLGDQLSTVQSNLNEFKQMITSNPTLHYELGELLNELPIFFDEPSSMTMPDALTNFVGLQSEDNGENDGLSSDVISTGNELVTYKPSTSSASLGSFMADDEDSLLRSLDDDSQALREQNENDGISFQL</sequence>
<dbReference type="FunFam" id="1.10.10.10:FF:000027">
    <property type="entry name" value="Heat shock transcription factor 1"/>
    <property type="match status" value="1"/>
</dbReference>
<evidence type="ECO:0000256" key="8">
    <source>
        <dbReference type="SAM" id="MobiDB-lite"/>
    </source>
</evidence>
<evidence type="ECO:0000256" key="5">
    <source>
        <dbReference type="ARBA" id="ARBA00023163"/>
    </source>
</evidence>